<dbReference type="Proteomes" id="UP000030403">
    <property type="component" value="Unassembled WGS sequence"/>
</dbReference>
<feature type="domain" description="Fumarylacetoacetase-like C-terminal" evidence="3">
    <location>
        <begin position="4"/>
        <end position="193"/>
    </location>
</feature>
<organism evidence="4 5">
    <name type="scientific">Pontibacillus marinus BH030004 = DSM 16465</name>
    <dbReference type="NCBI Taxonomy" id="1385511"/>
    <lineage>
        <taxon>Bacteria</taxon>
        <taxon>Bacillati</taxon>
        <taxon>Bacillota</taxon>
        <taxon>Bacilli</taxon>
        <taxon>Bacillales</taxon>
        <taxon>Bacillaceae</taxon>
        <taxon>Pontibacillus</taxon>
    </lineage>
</organism>
<comment type="similarity">
    <text evidence="1">Belongs to the FAH family.</text>
</comment>
<reference evidence="4 5" key="1">
    <citation type="submission" date="2013-08" db="EMBL/GenBank/DDBJ databases">
        <authorList>
            <person name="Huang J."/>
            <person name="Wang G."/>
        </authorList>
    </citation>
    <scope>NUCLEOTIDE SEQUENCE [LARGE SCALE GENOMIC DNA]</scope>
    <source>
        <strain evidence="4 5">BH030004</strain>
    </source>
</reference>
<evidence type="ECO:0000313" key="5">
    <source>
        <dbReference type="Proteomes" id="UP000030403"/>
    </source>
</evidence>
<name>A0A0A5GC87_9BACI</name>
<dbReference type="GO" id="GO:0018773">
    <property type="term" value="F:acetylpyruvate hydrolase activity"/>
    <property type="evidence" value="ECO:0007669"/>
    <property type="project" value="TreeGrafter"/>
</dbReference>
<keyword evidence="4" id="KW-0378">Hydrolase</keyword>
<evidence type="ECO:0000256" key="1">
    <source>
        <dbReference type="ARBA" id="ARBA00010211"/>
    </source>
</evidence>
<keyword evidence="2" id="KW-0479">Metal-binding</keyword>
<dbReference type="Gene3D" id="3.90.850.10">
    <property type="entry name" value="Fumarylacetoacetase-like, C-terminal domain"/>
    <property type="match status" value="1"/>
</dbReference>
<dbReference type="GO" id="GO:0046872">
    <property type="term" value="F:metal ion binding"/>
    <property type="evidence" value="ECO:0007669"/>
    <property type="project" value="UniProtKB-KW"/>
</dbReference>
<evidence type="ECO:0000313" key="4">
    <source>
        <dbReference type="EMBL" id="KGX90801.1"/>
    </source>
</evidence>
<protein>
    <submittedName>
        <fullName evidence="4">Fumarylacetoacetate hydrolase</fullName>
    </submittedName>
</protein>
<dbReference type="STRING" id="1385511.GCA_000425225_01153"/>
<comment type="caution">
    <text evidence="4">The sequence shown here is derived from an EMBL/GenBank/DDBJ whole genome shotgun (WGS) entry which is preliminary data.</text>
</comment>
<sequence length="208" mass="23080">MRNIYCIGRNYAQHAQEMGSDLPTKPMIFSKPTHALHPAEGDLELPSEIGQIHYEVELVVKMAEAYDPEKPLEQMIDGVALGIDLTARDVQTQLKEKGHPWLVSKGFKGSAVLTEFIPFESLESFEKIEFSLEKNKEVVQKGTPTQMIFSLKELFSYIASNLGLGKGDVVYTGTPEGVGPLQDGDVLEMKAEFSGSEKNYGPLKVIFK</sequence>
<dbReference type="SUPFAM" id="SSF56529">
    <property type="entry name" value="FAH"/>
    <property type="match status" value="1"/>
</dbReference>
<dbReference type="PANTHER" id="PTHR11820:SF7">
    <property type="entry name" value="ACYLPYRUVASE FAHD1, MITOCHONDRIAL"/>
    <property type="match status" value="1"/>
</dbReference>
<dbReference type="InterPro" id="IPR036663">
    <property type="entry name" value="Fumarylacetoacetase_C_sf"/>
</dbReference>
<evidence type="ECO:0000259" key="3">
    <source>
        <dbReference type="Pfam" id="PF01557"/>
    </source>
</evidence>
<proteinExistence type="inferred from homology"/>
<gene>
    <name evidence="4" type="ORF">N783_18535</name>
</gene>
<dbReference type="AlphaFoldDB" id="A0A0A5GC87"/>
<keyword evidence="5" id="KW-1185">Reference proteome</keyword>
<dbReference type="eggNOG" id="COG0179">
    <property type="taxonomic scope" value="Bacteria"/>
</dbReference>
<evidence type="ECO:0000256" key="2">
    <source>
        <dbReference type="ARBA" id="ARBA00022723"/>
    </source>
</evidence>
<dbReference type="Pfam" id="PF01557">
    <property type="entry name" value="FAA_hydrolase"/>
    <property type="match status" value="1"/>
</dbReference>
<accession>A0A0A5GC87</accession>
<dbReference type="PANTHER" id="PTHR11820">
    <property type="entry name" value="ACYLPYRUVASE"/>
    <property type="match status" value="1"/>
</dbReference>
<dbReference type="EMBL" id="AVPF01000005">
    <property type="protein sequence ID" value="KGX90801.1"/>
    <property type="molecule type" value="Genomic_DNA"/>
</dbReference>
<dbReference type="InterPro" id="IPR011234">
    <property type="entry name" value="Fumarylacetoacetase-like_C"/>
</dbReference>